<accession>A0A6G0YU12</accession>
<dbReference type="OrthoDB" id="10264538at2759"/>
<keyword evidence="2" id="KW-1185">Reference proteome</keyword>
<sequence>MHNWSQRTRCWFRCQRFGLLDTVLVAPIFTSWLIEPGLNITLPVFVKMPIWDHIISTWSHLDDFIC</sequence>
<reference evidence="1 2" key="1">
    <citation type="submission" date="2019-08" db="EMBL/GenBank/DDBJ databases">
        <title>Whole genome of Aphis craccivora.</title>
        <authorList>
            <person name="Voronova N.V."/>
            <person name="Shulinski R.S."/>
            <person name="Bandarenka Y.V."/>
            <person name="Zhorov D.G."/>
            <person name="Warner D."/>
        </authorList>
    </citation>
    <scope>NUCLEOTIDE SEQUENCE [LARGE SCALE GENOMIC DNA]</scope>
    <source>
        <strain evidence="1">180601</strain>
        <tissue evidence="1">Whole Body</tissue>
    </source>
</reference>
<organism evidence="1 2">
    <name type="scientific">Aphis craccivora</name>
    <name type="common">Cowpea aphid</name>
    <dbReference type="NCBI Taxonomy" id="307492"/>
    <lineage>
        <taxon>Eukaryota</taxon>
        <taxon>Metazoa</taxon>
        <taxon>Ecdysozoa</taxon>
        <taxon>Arthropoda</taxon>
        <taxon>Hexapoda</taxon>
        <taxon>Insecta</taxon>
        <taxon>Pterygota</taxon>
        <taxon>Neoptera</taxon>
        <taxon>Paraneoptera</taxon>
        <taxon>Hemiptera</taxon>
        <taxon>Sternorrhyncha</taxon>
        <taxon>Aphidomorpha</taxon>
        <taxon>Aphidoidea</taxon>
        <taxon>Aphididae</taxon>
        <taxon>Aphidini</taxon>
        <taxon>Aphis</taxon>
        <taxon>Aphis</taxon>
    </lineage>
</organism>
<evidence type="ECO:0000313" key="2">
    <source>
        <dbReference type="Proteomes" id="UP000478052"/>
    </source>
</evidence>
<protein>
    <submittedName>
        <fullName evidence="1">Uncharacterized protein</fullName>
    </submittedName>
</protein>
<evidence type="ECO:0000313" key="1">
    <source>
        <dbReference type="EMBL" id="KAF0761403.1"/>
    </source>
</evidence>
<comment type="caution">
    <text evidence="1">The sequence shown here is derived from an EMBL/GenBank/DDBJ whole genome shotgun (WGS) entry which is preliminary data.</text>
</comment>
<gene>
    <name evidence="1" type="ORF">FWK35_00004875</name>
</gene>
<dbReference type="AlphaFoldDB" id="A0A6G0YU12"/>
<dbReference type="EMBL" id="VUJU01002402">
    <property type="protein sequence ID" value="KAF0761403.1"/>
    <property type="molecule type" value="Genomic_DNA"/>
</dbReference>
<proteinExistence type="predicted"/>
<dbReference type="Proteomes" id="UP000478052">
    <property type="component" value="Unassembled WGS sequence"/>
</dbReference>
<name>A0A6G0YU12_APHCR</name>